<sequence>MNMSLLCSACGGGREQLSIALTQISMGKMKYTERKRRGPGDTAAAAERERKIYTCSGNEAEGRLL</sequence>
<dbReference type="AlphaFoldDB" id="A0AAE1LCR8"/>
<organism evidence="1 2">
    <name type="scientific">Frankliniella fusca</name>
    <dbReference type="NCBI Taxonomy" id="407009"/>
    <lineage>
        <taxon>Eukaryota</taxon>
        <taxon>Metazoa</taxon>
        <taxon>Ecdysozoa</taxon>
        <taxon>Arthropoda</taxon>
        <taxon>Hexapoda</taxon>
        <taxon>Insecta</taxon>
        <taxon>Pterygota</taxon>
        <taxon>Neoptera</taxon>
        <taxon>Paraneoptera</taxon>
        <taxon>Thysanoptera</taxon>
        <taxon>Terebrantia</taxon>
        <taxon>Thripoidea</taxon>
        <taxon>Thripidae</taxon>
        <taxon>Frankliniella</taxon>
    </lineage>
</organism>
<dbReference type="EMBL" id="JAHWGI010000394">
    <property type="protein sequence ID" value="KAK3914853.1"/>
    <property type="molecule type" value="Genomic_DNA"/>
</dbReference>
<keyword evidence="2" id="KW-1185">Reference proteome</keyword>
<name>A0AAE1LCR8_9NEOP</name>
<proteinExistence type="predicted"/>
<accession>A0AAE1LCR8</accession>
<evidence type="ECO:0000313" key="1">
    <source>
        <dbReference type="EMBL" id="KAK3914853.1"/>
    </source>
</evidence>
<dbReference type="Proteomes" id="UP001219518">
    <property type="component" value="Unassembled WGS sequence"/>
</dbReference>
<gene>
    <name evidence="1" type="ORF">KUF71_005541</name>
</gene>
<comment type="caution">
    <text evidence="1">The sequence shown here is derived from an EMBL/GenBank/DDBJ whole genome shotgun (WGS) entry which is preliminary data.</text>
</comment>
<evidence type="ECO:0000313" key="2">
    <source>
        <dbReference type="Proteomes" id="UP001219518"/>
    </source>
</evidence>
<reference evidence="1" key="1">
    <citation type="submission" date="2021-07" db="EMBL/GenBank/DDBJ databases">
        <authorList>
            <person name="Catto M.A."/>
            <person name="Jacobson A."/>
            <person name="Kennedy G."/>
            <person name="Labadie P."/>
            <person name="Hunt B.G."/>
            <person name="Srinivasan R."/>
        </authorList>
    </citation>
    <scope>NUCLEOTIDE SEQUENCE</scope>
    <source>
        <strain evidence="1">PL_HMW_Pooled</strain>
        <tissue evidence="1">Head</tissue>
    </source>
</reference>
<reference evidence="1" key="2">
    <citation type="journal article" date="2023" name="BMC Genomics">
        <title>Pest status, molecular evolution, and epigenetic factors derived from the genome assembly of Frankliniella fusca, a thysanopteran phytovirus vector.</title>
        <authorList>
            <person name="Catto M.A."/>
            <person name="Labadie P.E."/>
            <person name="Jacobson A.L."/>
            <person name="Kennedy G.G."/>
            <person name="Srinivasan R."/>
            <person name="Hunt B.G."/>
        </authorList>
    </citation>
    <scope>NUCLEOTIDE SEQUENCE</scope>
    <source>
        <strain evidence="1">PL_HMW_Pooled</strain>
    </source>
</reference>
<protein>
    <submittedName>
        <fullName evidence="1">Neopullulanase 2</fullName>
    </submittedName>
</protein>